<keyword evidence="2" id="KW-1185">Reference proteome</keyword>
<dbReference type="OrthoDB" id="15653at2"/>
<protein>
    <submittedName>
        <fullName evidence="1">Uncharacterized protein</fullName>
    </submittedName>
</protein>
<gene>
    <name evidence="1" type="ORF">SAMN06269117_10565</name>
</gene>
<proteinExistence type="predicted"/>
<name>A0A521BGY7_9BACT</name>
<dbReference type="RefSeq" id="WP_142934455.1">
    <property type="nucleotide sequence ID" value="NZ_FXTM01000005.1"/>
</dbReference>
<sequence>MGCCNFGREDEEFPFETEAEKLIEGINPQWKLNRTFRVRTKKEEIKRKLESVRNALIGFPEEGKINYLISLMERPIPEENRDKFSFIVDKYLIPFLNRLVFYRVNEPEGAEELKLIIEEIFKEVSTFKKRLREKEIESALDVLIGALYQQLEEGND</sequence>
<accession>A0A521BGY7</accession>
<evidence type="ECO:0000313" key="2">
    <source>
        <dbReference type="Proteomes" id="UP000317315"/>
    </source>
</evidence>
<dbReference type="EMBL" id="FXTM01000005">
    <property type="protein sequence ID" value="SMO46355.1"/>
    <property type="molecule type" value="Genomic_DNA"/>
</dbReference>
<dbReference type="Proteomes" id="UP000317315">
    <property type="component" value="Unassembled WGS sequence"/>
</dbReference>
<organism evidence="1 2">
    <name type="scientific">Balnearium lithotrophicum</name>
    <dbReference type="NCBI Taxonomy" id="223788"/>
    <lineage>
        <taxon>Bacteria</taxon>
        <taxon>Pseudomonadati</taxon>
        <taxon>Aquificota</taxon>
        <taxon>Aquificia</taxon>
        <taxon>Desulfurobacteriales</taxon>
        <taxon>Desulfurobacteriaceae</taxon>
        <taxon>Balnearium</taxon>
    </lineage>
</organism>
<dbReference type="AlphaFoldDB" id="A0A521BGY7"/>
<evidence type="ECO:0000313" key="1">
    <source>
        <dbReference type="EMBL" id="SMO46355.1"/>
    </source>
</evidence>
<reference evidence="1 2" key="1">
    <citation type="submission" date="2017-05" db="EMBL/GenBank/DDBJ databases">
        <authorList>
            <person name="Varghese N."/>
            <person name="Submissions S."/>
        </authorList>
    </citation>
    <scope>NUCLEOTIDE SEQUENCE [LARGE SCALE GENOMIC DNA]</scope>
    <source>
        <strain evidence="1 2">DSM 16304</strain>
    </source>
</reference>